<dbReference type="InterPro" id="IPR029762">
    <property type="entry name" value="PGP-I_bact-type"/>
</dbReference>
<accession>A0A4S5BWL4</accession>
<evidence type="ECO:0000256" key="8">
    <source>
        <dbReference type="ARBA" id="ARBA00022807"/>
    </source>
</evidence>
<keyword evidence="7 11" id="KW-0378">Hydrolase</keyword>
<keyword evidence="12" id="KW-1185">Reference proteome</keyword>
<dbReference type="FunFam" id="3.40.630.20:FF:000001">
    <property type="entry name" value="Pyrrolidone-carboxylate peptidase"/>
    <property type="match status" value="1"/>
</dbReference>
<evidence type="ECO:0000256" key="3">
    <source>
        <dbReference type="ARBA" id="ARBA00004496"/>
    </source>
</evidence>
<comment type="catalytic activity">
    <reaction evidence="1 9">
        <text>Release of an N-terminal pyroglutamyl group from a polypeptide, the second amino acid generally not being Pro.</text>
        <dbReference type="EC" id="3.4.19.3"/>
    </reaction>
</comment>
<dbReference type="CDD" id="cd00501">
    <property type="entry name" value="Peptidase_C15"/>
    <property type="match status" value="1"/>
</dbReference>
<proteinExistence type="inferred from homology"/>
<dbReference type="Gene3D" id="3.40.630.20">
    <property type="entry name" value="Peptidase C15, pyroglutamyl peptidase I-like"/>
    <property type="match status" value="1"/>
</dbReference>
<dbReference type="PRINTS" id="PR00706">
    <property type="entry name" value="PYROGLUPTASE"/>
</dbReference>
<evidence type="ECO:0000313" key="11">
    <source>
        <dbReference type="EMBL" id="THJ34336.1"/>
    </source>
</evidence>
<dbReference type="OrthoDB" id="9779738at2"/>
<feature type="active site" evidence="9">
    <location>
        <position position="77"/>
    </location>
</feature>
<dbReference type="Pfam" id="PF01470">
    <property type="entry name" value="Peptidase_C15"/>
    <property type="match status" value="1"/>
</dbReference>
<comment type="subcellular location">
    <subcellularLocation>
        <location evidence="3">Cytoplasm</location>
    </subcellularLocation>
</comment>
<dbReference type="PANTHER" id="PTHR23402">
    <property type="entry name" value="PROTEASE FAMILY C15 PYROGLUTAMYL-PEPTIDASE I-RELATED"/>
    <property type="match status" value="1"/>
</dbReference>
<dbReference type="InterPro" id="IPR016125">
    <property type="entry name" value="Peptidase_C15-like"/>
</dbReference>
<gene>
    <name evidence="11" type="primary">pcp</name>
    <name evidence="11" type="ORF">E8K88_06710</name>
</gene>
<dbReference type="PANTHER" id="PTHR23402:SF1">
    <property type="entry name" value="PYROGLUTAMYL-PEPTIDASE I"/>
    <property type="match status" value="1"/>
</dbReference>
<evidence type="ECO:0000256" key="5">
    <source>
        <dbReference type="ARBA" id="ARBA00022490"/>
    </source>
</evidence>
<evidence type="ECO:0000256" key="7">
    <source>
        <dbReference type="ARBA" id="ARBA00022801"/>
    </source>
</evidence>
<dbReference type="Proteomes" id="UP000306236">
    <property type="component" value="Unassembled WGS sequence"/>
</dbReference>
<dbReference type="InterPro" id="IPR033694">
    <property type="entry name" value="PGPEP1_Cys_AS"/>
</dbReference>
<evidence type="ECO:0000313" key="12">
    <source>
        <dbReference type="Proteomes" id="UP000306236"/>
    </source>
</evidence>
<evidence type="ECO:0000256" key="10">
    <source>
        <dbReference type="PROSITE-ProRule" id="PRU10077"/>
    </source>
</evidence>
<dbReference type="AlphaFoldDB" id="A0A4S5BWL4"/>
<feature type="active site" evidence="10">
    <location>
        <position position="140"/>
    </location>
</feature>
<keyword evidence="5" id="KW-0963">Cytoplasm</keyword>
<dbReference type="NCBIfam" id="TIGR00504">
    <property type="entry name" value="pyro_pdase"/>
    <property type="match status" value="1"/>
</dbReference>
<dbReference type="GO" id="GO:0006508">
    <property type="term" value="P:proteolysis"/>
    <property type="evidence" value="ECO:0007669"/>
    <property type="project" value="UniProtKB-KW"/>
</dbReference>
<comment type="caution">
    <text evidence="11">The sequence shown here is derived from an EMBL/GenBank/DDBJ whole genome shotgun (WGS) entry which is preliminary data.</text>
</comment>
<dbReference type="GO" id="GO:0005829">
    <property type="term" value="C:cytosol"/>
    <property type="evidence" value="ECO:0007669"/>
    <property type="project" value="InterPro"/>
</dbReference>
<comment type="similarity">
    <text evidence="4">Belongs to the peptidase C15 family.</text>
</comment>
<name>A0A4S5BWL4_9BURK</name>
<evidence type="ECO:0000256" key="4">
    <source>
        <dbReference type="ARBA" id="ARBA00006641"/>
    </source>
</evidence>
<dbReference type="InterPro" id="IPR000816">
    <property type="entry name" value="Peptidase_C15"/>
</dbReference>
<dbReference type="PROSITE" id="PS01334">
    <property type="entry name" value="PYRASE_CYS"/>
    <property type="match status" value="1"/>
</dbReference>
<dbReference type="EC" id="3.4.19.3" evidence="9"/>
<dbReference type="NCBIfam" id="NF009676">
    <property type="entry name" value="PRK13197.1"/>
    <property type="match status" value="1"/>
</dbReference>
<evidence type="ECO:0000256" key="9">
    <source>
        <dbReference type="PROSITE-ProRule" id="PRU10076"/>
    </source>
</evidence>
<keyword evidence="8" id="KW-0788">Thiol protease</keyword>
<dbReference type="SUPFAM" id="SSF53182">
    <property type="entry name" value="Pyrrolidone carboxyl peptidase (pyroglutamate aminopeptidase)"/>
    <property type="match status" value="1"/>
</dbReference>
<dbReference type="EMBL" id="SSWX01000007">
    <property type="protein sequence ID" value="THJ34336.1"/>
    <property type="molecule type" value="Genomic_DNA"/>
</dbReference>
<protein>
    <recommendedName>
        <fullName evidence="9">Pyroglutamyl-peptidase I</fullName>
        <ecNumber evidence="9">3.4.19.3</ecNumber>
    </recommendedName>
</protein>
<comment type="function">
    <text evidence="2">Removes 5-oxoproline from various penultimate amino acid residues except L-proline.</text>
</comment>
<dbReference type="GO" id="GO:0016920">
    <property type="term" value="F:pyroglutamyl-peptidase activity"/>
    <property type="evidence" value="ECO:0007669"/>
    <property type="project" value="UniProtKB-EC"/>
</dbReference>
<dbReference type="PROSITE" id="PS01333">
    <property type="entry name" value="PYRASE_GLU"/>
    <property type="match status" value="1"/>
</dbReference>
<dbReference type="InterPro" id="IPR036440">
    <property type="entry name" value="Peptidase_C15-like_sf"/>
</dbReference>
<keyword evidence="6" id="KW-0645">Protease</keyword>
<reference evidence="11 12" key="1">
    <citation type="submission" date="2019-04" db="EMBL/GenBank/DDBJ databases">
        <title>Lampropedia sp YIM MLB12 draf genome.</title>
        <authorList>
            <person name="Wang Y.-X."/>
        </authorList>
    </citation>
    <scope>NUCLEOTIDE SEQUENCE [LARGE SCALE GENOMIC DNA]</scope>
    <source>
        <strain evidence="11 12">YIM MLB12</strain>
    </source>
</reference>
<evidence type="ECO:0000256" key="1">
    <source>
        <dbReference type="ARBA" id="ARBA00001770"/>
    </source>
</evidence>
<sequence length="207" mass="21681">MLLTGFAPFDGAAINPSWEVARALHGRQIAGVSVIAAALPVAFELALPSLQDLIAQHRPQLVVSLGLAAGRAAISLERVAINLIDARIADNLGAQPVDEPVLQDAPAAYFATLPIKAMRRAIEIEGVPAEISYTAGTFVCNQVMFAALHFSHALTPAVRAGLIHLPWSTGLGEPALDLAVMVHAIEQALTVALHTQSDLLEAGGTTH</sequence>
<organism evidence="11 12">
    <name type="scientific">Lampropedia aestuarii</name>
    <dbReference type="NCBI Taxonomy" id="2562762"/>
    <lineage>
        <taxon>Bacteria</taxon>
        <taxon>Pseudomonadati</taxon>
        <taxon>Pseudomonadota</taxon>
        <taxon>Betaproteobacteria</taxon>
        <taxon>Burkholderiales</taxon>
        <taxon>Comamonadaceae</taxon>
        <taxon>Lampropedia</taxon>
    </lineage>
</organism>
<evidence type="ECO:0000256" key="2">
    <source>
        <dbReference type="ARBA" id="ARBA00002280"/>
    </source>
</evidence>
<dbReference type="PIRSF" id="PIRSF015592">
    <property type="entry name" value="Prld-crbxl_pptds"/>
    <property type="match status" value="1"/>
</dbReference>
<evidence type="ECO:0000256" key="6">
    <source>
        <dbReference type="ARBA" id="ARBA00022670"/>
    </source>
</evidence>
<dbReference type="InterPro" id="IPR033693">
    <property type="entry name" value="PGPEP1_Glu_AS"/>
</dbReference>